<organism evidence="2 3">
    <name type="scientific">Ditylenchus dipsaci</name>
    <dbReference type="NCBI Taxonomy" id="166011"/>
    <lineage>
        <taxon>Eukaryota</taxon>
        <taxon>Metazoa</taxon>
        <taxon>Ecdysozoa</taxon>
        <taxon>Nematoda</taxon>
        <taxon>Chromadorea</taxon>
        <taxon>Rhabditida</taxon>
        <taxon>Tylenchina</taxon>
        <taxon>Tylenchomorpha</taxon>
        <taxon>Sphaerularioidea</taxon>
        <taxon>Anguinidae</taxon>
        <taxon>Anguininae</taxon>
        <taxon>Ditylenchus</taxon>
    </lineage>
</organism>
<sequence>MNSRAEFAAKGRTNSFLFLGDLFFDAQLRLLYQMNNSQNSYPSKPLVLDLRDKRISASSSLRYSNVNADKSYGGERWSTPRTERGNTSLPPRKSMFTPSRLQEFSVQLEKEANKPYWRCPKPSEKFTPKPKVTSTLKTVSGREVDPGYRPNVFTITDDELQTESSFMATNNELSSVQLCGFSKTLEPGLFSPPKPKPEEPHMIFDFAVPVVRGPILPPPVVPPAVLVEKSVQTDAPPTPAPVVLVDKSVETDAPLPTALLPSTRPTIEAASLKQNQSAAVLFGETTCLRNWLSCETGGNQFGEREICASGNEPGEGGLYDEASGKQLGKGGSAVKEKSSLFAFGSQPAFPAAAISSFSVGGDSSQKPFSFGSTNGEVFGSQPAAPTMNFFSKDIASNGAEASSSTGNQAPTFSSKPFVFGGDSSKSLNFSSIVKPVESNLEKENSAVKDKSSLFVFGNPSGFPSVPTTSSFSTANNSTPAPFSFGSTNGGFDISQNLAGNVFAAAPSSNGVSGKFQRIENSLQPKERAGDSENMNLLDIGL</sequence>
<dbReference type="WBParaSite" id="jg24468">
    <property type="protein sequence ID" value="jg24468"/>
    <property type="gene ID" value="jg24468"/>
</dbReference>
<evidence type="ECO:0000256" key="1">
    <source>
        <dbReference type="SAM" id="MobiDB-lite"/>
    </source>
</evidence>
<dbReference type="Proteomes" id="UP000887574">
    <property type="component" value="Unplaced"/>
</dbReference>
<reference evidence="3" key="1">
    <citation type="submission" date="2022-11" db="UniProtKB">
        <authorList>
            <consortium name="WormBaseParasite"/>
        </authorList>
    </citation>
    <scope>IDENTIFICATION</scope>
</reference>
<feature type="region of interest" description="Disordered" evidence="1">
    <location>
        <begin position="72"/>
        <end position="95"/>
    </location>
</feature>
<dbReference type="AlphaFoldDB" id="A0A915DZ40"/>
<keyword evidence="2" id="KW-1185">Reference proteome</keyword>
<proteinExistence type="predicted"/>
<protein>
    <submittedName>
        <fullName evidence="3">Uncharacterized protein</fullName>
    </submittedName>
</protein>
<evidence type="ECO:0000313" key="3">
    <source>
        <dbReference type="WBParaSite" id="jg24468"/>
    </source>
</evidence>
<name>A0A915DZ40_9BILA</name>
<accession>A0A915DZ40</accession>
<evidence type="ECO:0000313" key="2">
    <source>
        <dbReference type="Proteomes" id="UP000887574"/>
    </source>
</evidence>